<sequence>MSLHRVNKPHRWETTANIPNSAGAEAQQSKRKRRPKKKAKKKAEAQALHNEQMLAAQREEIRPRRIKSPKIMLPGPKPTDEYLNAAAQDFYVVDPPRRMLVILDLNGALVHRPDNNPRKTVPRPFLAPFLDFLFDNFCVMVWSSARPQNVARMVDSVLPPKHRSGLVARWDRSHFKLTPEHYAQNVQVYKDLNLVWTAESIQPQPSDADDVVRWDQSNTILVDDTALKAQGQPYNLVEIPEFTNTPAQQGCDILREVASYLQTARMQVDVSRFIKNYPFKADGTWKFDWPDDLANVPVAGMEPLHPTPRYE</sequence>
<dbReference type="Gene3D" id="3.40.50.1000">
    <property type="entry name" value="HAD superfamily/HAD-like"/>
    <property type="match status" value="1"/>
</dbReference>
<comment type="subunit">
    <text evidence="1">Component of the TIM23 complex.</text>
</comment>
<evidence type="ECO:0000313" key="5">
    <source>
        <dbReference type="Proteomes" id="UP000799778"/>
    </source>
</evidence>
<comment type="similarity">
    <text evidence="1">Belongs to the TIM50 family.</text>
</comment>
<keyword evidence="1" id="KW-0496">Mitochondrion</keyword>
<comment type="function">
    <text evidence="1">Essential component of the TIM23 complex, a complex that mediates the translocation of transit peptide-containing proteins across the mitochondrial inner membrane.</text>
</comment>
<keyword evidence="1" id="KW-0809">Transit peptide</keyword>
<dbReference type="SUPFAM" id="SSF56784">
    <property type="entry name" value="HAD-like"/>
    <property type="match status" value="1"/>
</dbReference>
<dbReference type="Proteomes" id="UP000799778">
    <property type="component" value="Unassembled WGS sequence"/>
</dbReference>
<accession>A0A6A5XU21</accession>
<dbReference type="PROSITE" id="PS50969">
    <property type="entry name" value="FCP1"/>
    <property type="match status" value="1"/>
</dbReference>
<evidence type="ECO:0000259" key="3">
    <source>
        <dbReference type="PROSITE" id="PS50969"/>
    </source>
</evidence>
<dbReference type="EMBL" id="ML978069">
    <property type="protein sequence ID" value="KAF2016692.1"/>
    <property type="molecule type" value="Genomic_DNA"/>
</dbReference>
<evidence type="ECO:0000256" key="1">
    <source>
        <dbReference type="RuleBase" id="RU365079"/>
    </source>
</evidence>
<protein>
    <recommendedName>
        <fullName evidence="1">Mitochondrial import inner membrane translocase subunit TIM50</fullName>
    </recommendedName>
</protein>
<feature type="domain" description="FCP1 homology" evidence="3">
    <location>
        <begin position="94"/>
        <end position="264"/>
    </location>
</feature>
<dbReference type="SMART" id="SM00577">
    <property type="entry name" value="CPDc"/>
    <property type="match status" value="1"/>
</dbReference>
<comment type="subcellular location">
    <subcellularLocation>
        <location evidence="1">Mitochondrion inner membrane</location>
        <topology evidence="1">Single-pass membrane protein</topology>
    </subcellularLocation>
</comment>
<feature type="region of interest" description="Disordered" evidence="2">
    <location>
        <begin position="1"/>
        <end position="77"/>
    </location>
</feature>
<evidence type="ECO:0000313" key="4">
    <source>
        <dbReference type="EMBL" id="KAF2016692.1"/>
    </source>
</evidence>
<keyword evidence="5" id="KW-1185">Reference proteome</keyword>
<dbReference type="Pfam" id="PF03031">
    <property type="entry name" value="NIF"/>
    <property type="match status" value="1"/>
</dbReference>
<keyword evidence="1" id="KW-0811">Translocation</keyword>
<dbReference type="PANTHER" id="PTHR12210">
    <property type="entry name" value="DULLARD PROTEIN PHOSPHATASE"/>
    <property type="match status" value="1"/>
</dbReference>
<dbReference type="GO" id="GO:0015031">
    <property type="term" value="P:protein transport"/>
    <property type="evidence" value="ECO:0007669"/>
    <property type="project" value="UniProtKB-KW"/>
</dbReference>
<reference evidence="4" key="1">
    <citation type="journal article" date="2020" name="Stud. Mycol.">
        <title>101 Dothideomycetes genomes: a test case for predicting lifestyles and emergence of pathogens.</title>
        <authorList>
            <person name="Haridas S."/>
            <person name="Albert R."/>
            <person name="Binder M."/>
            <person name="Bloem J."/>
            <person name="Labutti K."/>
            <person name="Salamov A."/>
            <person name="Andreopoulos B."/>
            <person name="Baker S."/>
            <person name="Barry K."/>
            <person name="Bills G."/>
            <person name="Bluhm B."/>
            <person name="Cannon C."/>
            <person name="Castanera R."/>
            <person name="Culley D."/>
            <person name="Daum C."/>
            <person name="Ezra D."/>
            <person name="Gonzalez J."/>
            <person name="Henrissat B."/>
            <person name="Kuo A."/>
            <person name="Liang C."/>
            <person name="Lipzen A."/>
            <person name="Lutzoni F."/>
            <person name="Magnuson J."/>
            <person name="Mondo S."/>
            <person name="Nolan M."/>
            <person name="Ohm R."/>
            <person name="Pangilinan J."/>
            <person name="Park H.-J."/>
            <person name="Ramirez L."/>
            <person name="Alfaro M."/>
            <person name="Sun H."/>
            <person name="Tritt A."/>
            <person name="Yoshinaga Y."/>
            <person name="Zwiers L.-H."/>
            <person name="Turgeon B."/>
            <person name="Goodwin S."/>
            <person name="Spatafora J."/>
            <person name="Crous P."/>
            <person name="Grigoriev I."/>
        </authorList>
    </citation>
    <scope>NUCLEOTIDE SEQUENCE</scope>
    <source>
        <strain evidence="4">CBS 175.79</strain>
    </source>
</reference>
<keyword evidence="1" id="KW-0653">Protein transport</keyword>
<evidence type="ECO:0000256" key="2">
    <source>
        <dbReference type="SAM" id="MobiDB-lite"/>
    </source>
</evidence>
<feature type="compositionally biased region" description="Basic residues" evidence="2">
    <location>
        <begin position="29"/>
        <end position="41"/>
    </location>
</feature>
<dbReference type="OrthoDB" id="1711508at2759"/>
<dbReference type="GeneID" id="54285539"/>
<gene>
    <name evidence="4" type="ORF">BU24DRAFT_423062</name>
</gene>
<dbReference type="InterPro" id="IPR004274">
    <property type="entry name" value="FCP1_dom"/>
</dbReference>
<dbReference type="InterPro" id="IPR023214">
    <property type="entry name" value="HAD_sf"/>
</dbReference>
<dbReference type="InterPro" id="IPR050365">
    <property type="entry name" value="TIM50"/>
</dbReference>
<organism evidence="4 5">
    <name type="scientific">Aaosphaeria arxii CBS 175.79</name>
    <dbReference type="NCBI Taxonomy" id="1450172"/>
    <lineage>
        <taxon>Eukaryota</taxon>
        <taxon>Fungi</taxon>
        <taxon>Dikarya</taxon>
        <taxon>Ascomycota</taxon>
        <taxon>Pezizomycotina</taxon>
        <taxon>Dothideomycetes</taxon>
        <taxon>Pleosporomycetidae</taxon>
        <taxon>Pleosporales</taxon>
        <taxon>Pleosporales incertae sedis</taxon>
        <taxon>Aaosphaeria</taxon>
    </lineage>
</organism>
<dbReference type="InterPro" id="IPR036412">
    <property type="entry name" value="HAD-like_sf"/>
</dbReference>
<proteinExistence type="inferred from homology"/>
<keyword evidence="1" id="KW-0813">Transport</keyword>
<dbReference type="RefSeq" id="XP_033385031.1">
    <property type="nucleotide sequence ID" value="XM_033528142.1"/>
</dbReference>
<name>A0A6A5XU21_9PLEO</name>
<dbReference type="AlphaFoldDB" id="A0A6A5XU21"/>
<dbReference type="GO" id="GO:0005744">
    <property type="term" value="C:TIM23 mitochondrial import inner membrane translocase complex"/>
    <property type="evidence" value="ECO:0007669"/>
    <property type="project" value="UniProtKB-UniRule"/>
</dbReference>